<dbReference type="InterPro" id="IPR036388">
    <property type="entry name" value="WH-like_DNA-bd_sf"/>
</dbReference>
<name>A0A0N0XL39_9NEIS</name>
<evidence type="ECO:0000313" key="7">
    <source>
        <dbReference type="EMBL" id="KPC54767.1"/>
    </source>
</evidence>
<dbReference type="AlphaFoldDB" id="A0A0N0XL39"/>
<dbReference type="Gene3D" id="1.10.10.10">
    <property type="entry name" value="Winged helix-like DNA-binding domain superfamily/Winged helix DNA-binding domain"/>
    <property type="match status" value="1"/>
</dbReference>
<dbReference type="PANTHER" id="PTHR43133:SF51">
    <property type="entry name" value="RNA POLYMERASE SIGMA FACTOR"/>
    <property type="match status" value="1"/>
</dbReference>
<dbReference type="Proteomes" id="UP000037939">
    <property type="component" value="Unassembled WGS sequence"/>
</dbReference>
<dbReference type="SUPFAM" id="SSF88946">
    <property type="entry name" value="Sigma2 domain of RNA polymerase sigma factors"/>
    <property type="match status" value="1"/>
</dbReference>
<dbReference type="EMBL" id="LAQT01000002">
    <property type="protein sequence ID" value="KPC54767.1"/>
    <property type="molecule type" value="Genomic_DNA"/>
</dbReference>
<dbReference type="GO" id="GO:0003677">
    <property type="term" value="F:DNA binding"/>
    <property type="evidence" value="ECO:0007669"/>
    <property type="project" value="InterPro"/>
</dbReference>
<dbReference type="InterPro" id="IPR013325">
    <property type="entry name" value="RNA_pol_sigma_r2"/>
</dbReference>
<proteinExistence type="inferred from homology"/>
<evidence type="ECO:0000256" key="3">
    <source>
        <dbReference type="ARBA" id="ARBA00023082"/>
    </source>
</evidence>
<gene>
    <name evidence="7" type="primary">sigH</name>
    <name evidence="7" type="ORF">WG78_04320</name>
</gene>
<dbReference type="InterPro" id="IPR014284">
    <property type="entry name" value="RNA_pol_sigma-70_dom"/>
</dbReference>
<dbReference type="InterPro" id="IPR007627">
    <property type="entry name" value="RNA_pol_sigma70_r2"/>
</dbReference>
<evidence type="ECO:0000259" key="6">
    <source>
        <dbReference type="Pfam" id="PF08281"/>
    </source>
</evidence>
<keyword evidence="4" id="KW-0804">Transcription</keyword>
<dbReference type="Pfam" id="PF04542">
    <property type="entry name" value="Sigma70_r2"/>
    <property type="match status" value="1"/>
</dbReference>
<evidence type="ECO:0000259" key="5">
    <source>
        <dbReference type="Pfam" id="PF04542"/>
    </source>
</evidence>
<sequence length="181" mass="20414">MKPFMPPSAPFNAAEQTARFEQLALPHLHSAWQLARWLARNDAQAQEVVQEAWLRAWRYFGGFSGTVEDARAWLLAIVRNAFYDSLAAQRPNDVLDEEGSEAIDWTFNPEQLAERADAKRMLEAALRLLPVAYREMLVLRELAGCSYEEIANMTGLPPGTVMSRLARARAQLAQILQGTTR</sequence>
<dbReference type="Pfam" id="PF08281">
    <property type="entry name" value="Sigma70_r4_2"/>
    <property type="match status" value="1"/>
</dbReference>
<accession>A0A0N0XL39</accession>
<dbReference type="InterPro" id="IPR013249">
    <property type="entry name" value="RNA_pol_sigma70_r4_t2"/>
</dbReference>
<dbReference type="GO" id="GO:0016987">
    <property type="term" value="F:sigma factor activity"/>
    <property type="evidence" value="ECO:0007669"/>
    <property type="project" value="UniProtKB-KW"/>
</dbReference>
<keyword evidence="2" id="KW-0805">Transcription regulation</keyword>
<dbReference type="STRING" id="857265.WG78_04320"/>
<feature type="domain" description="RNA polymerase sigma factor 70 region 4 type 2" evidence="6">
    <location>
        <begin position="120"/>
        <end position="172"/>
    </location>
</feature>
<feature type="domain" description="RNA polymerase sigma-70 region 2" evidence="5">
    <location>
        <begin position="27"/>
        <end position="90"/>
    </location>
</feature>
<evidence type="ECO:0000256" key="4">
    <source>
        <dbReference type="ARBA" id="ARBA00023163"/>
    </source>
</evidence>
<comment type="caution">
    <text evidence="7">The sequence shown here is derived from an EMBL/GenBank/DDBJ whole genome shotgun (WGS) entry which is preliminary data.</text>
</comment>
<evidence type="ECO:0000256" key="1">
    <source>
        <dbReference type="ARBA" id="ARBA00010641"/>
    </source>
</evidence>
<dbReference type="NCBIfam" id="TIGR02937">
    <property type="entry name" value="sigma70-ECF"/>
    <property type="match status" value="1"/>
</dbReference>
<dbReference type="PANTHER" id="PTHR43133">
    <property type="entry name" value="RNA POLYMERASE ECF-TYPE SIGMA FACTO"/>
    <property type="match status" value="1"/>
</dbReference>
<dbReference type="InterPro" id="IPR013324">
    <property type="entry name" value="RNA_pol_sigma_r3/r4-like"/>
</dbReference>
<evidence type="ECO:0000313" key="8">
    <source>
        <dbReference type="Proteomes" id="UP000037939"/>
    </source>
</evidence>
<evidence type="ECO:0000256" key="2">
    <source>
        <dbReference type="ARBA" id="ARBA00023015"/>
    </source>
</evidence>
<dbReference type="Gene3D" id="1.10.1740.10">
    <property type="match status" value="1"/>
</dbReference>
<dbReference type="InterPro" id="IPR039425">
    <property type="entry name" value="RNA_pol_sigma-70-like"/>
</dbReference>
<dbReference type="GO" id="GO:0006352">
    <property type="term" value="P:DNA-templated transcription initiation"/>
    <property type="evidence" value="ECO:0007669"/>
    <property type="project" value="InterPro"/>
</dbReference>
<comment type="similarity">
    <text evidence="1">Belongs to the sigma-70 factor family. ECF subfamily.</text>
</comment>
<organism evidence="7 8">
    <name type="scientific">Amantichitinum ursilacus</name>
    <dbReference type="NCBI Taxonomy" id="857265"/>
    <lineage>
        <taxon>Bacteria</taxon>
        <taxon>Pseudomonadati</taxon>
        <taxon>Pseudomonadota</taxon>
        <taxon>Betaproteobacteria</taxon>
        <taxon>Neisseriales</taxon>
        <taxon>Chitinibacteraceae</taxon>
        <taxon>Amantichitinum</taxon>
    </lineage>
</organism>
<keyword evidence="3" id="KW-0731">Sigma factor</keyword>
<reference evidence="7 8" key="1">
    <citation type="submission" date="2015-07" db="EMBL/GenBank/DDBJ databases">
        <title>Draft genome sequence of the Amantichitinum ursilacus IGB-41, a new chitin-degrading bacterium.</title>
        <authorList>
            <person name="Kirstahler P."/>
            <person name="Guenther M."/>
            <person name="Grumaz C."/>
            <person name="Rupp S."/>
            <person name="Zibek S."/>
            <person name="Sohn K."/>
        </authorList>
    </citation>
    <scope>NUCLEOTIDE SEQUENCE [LARGE SCALE GENOMIC DNA]</scope>
    <source>
        <strain evidence="7 8">IGB-41</strain>
    </source>
</reference>
<keyword evidence="8" id="KW-1185">Reference proteome</keyword>
<protein>
    <submittedName>
        <fullName evidence="7">ECF RNA polymerase sigma factor SigH</fullName>
    </submittedName>
</protein>
<dbReference type="SUPFAM" id="SSF88659">
    <property type="entry name" value="Sigma3 and sigma4 domains of RNA polymerase sigma factors"/>
    <property type="match status" value="1"/>
</dbReference>
<dbReference type="CDD" id="cd06171">
    <property type="entry name" value="Sigma70_r4"/>
    <property type="match status" value="1"/>
</dbReference>